<dbReference type="Gene3D" id="3.40.50.410">
    <property type="entry name" value="von Willebrand factor, type A domain"/>
    <property type="match status" value="2"/>
</dbReference>
<dbReference type="InterPro" id="IPR036465">
    <property type="entry name" value="vWFA_dom_sf"/>
</dbReference>
<keyword evidence="2" id="KW-1185">Reference proteome</keyword>
<dbReference type="Proteomes" id="UP000749559">
    <property type="component" value="Unassembled WGS sequence"/>
</dbReference>
<evidence type="ECO:0000313" key="1">
    <source>
        <dbReference type="EMBL" id="CAH1779111.1"/>
    </source>
</evidence>
<name>A0A8J1TX31_OWEFU</name>
<dbReference type="CDD" id="cd01450">
    <property type="entry name" value="vWFA_subfamily_ECM"/>
    <property type="match status" value="1"/>
</dbReference>
<accession>A0A8J1TX31</accession>
<proteinExistence type="predicted"/>
<evidence type="ECO:0000313" key="2">
    <source>
        <dbReference type="Proteomes" id="UP000749559"/>
    </source>
</evidence>
<dbReference type="EMBL" id="CAIIXF020000003">
    <property type="protein sequence ID" value="CAH1779111.1"/>
    <property type="molecule type" value="Genomic_DNA"/>
</dbReference>
<dbReference type="SMART" id="SM00327">
    <property type="entry name" value="VWA"/>
    <property type="match status" value="1"/>
</dbReference>
<dbReference type="InterPro" id="IPR002035">
    <property type="entry name" value="VWF_A"/>
</dbReference>
<reference evidence="1" key="1">
    <citation type="submission" date="2022-03" db="EMBL/GenBank/DDBJ databases">
        <authorList>
            <person name="Martin C."/>
        </authorList>
    </citation>
    <scope>NUCLEOTIDE SEQUENCE</scope>
</reference>
<sequence>MNLSWLPCVLILTLLSASNAVLTHTLQEHYPPEIMTAVFDAFGFNERGTRKQDTDVIRSRFQLNELSPKTQELLRRAERPCTPYNCTDEPKVPPINLCIIIQKSCTVKSSDVKLAYNHARAIIKTINNADVISTVIYSAEGEVQDKLRRTKGAKIKKIRKILKKFRPPSTKKQICEDCKANTKDAIHKCWDEFDKHGANNTLQDVIIIYTDGVSFDTRFNLVEERQRTLDKVESTKLRTSPVVSYVFKYDNPSGPVNGDIEWNALNIPSDVANMHQGVPMSLTKASDGVKFVSEMCKGVPDCTPKPPSCGQIDLVLIVDRSNSITIPNIKRTKLFLRNLVSHLQISEGNVRIGLISYNQNVTVHASIGAKLNKTQVLSKIAAIPNRNALATHTHEAIFEARQMLLASQRRRLAKQIMIIATDGQTWLLKDNAGGYAARHNSPLTVNQSRLAKKEGVELYFLGLPNRGGKKNGIDEEWIPSSSEPFECHFVDMTDPGVTFDDLVFARFHLLVQLCLANGECRYAEEDTDEATTTVGS</sequence>
<dbReference type="Pfam" id="PF00092">
    <property type="entry name" value="VWA"/>
    <property type="match status" value="1"/>
</dbReference>
<dbReference type="AlphaFoldDB" id="A0A8J1TX31"/>
<dbReference type="SUPFAM" id="SSF53300">
    <property type="entry name" value="vWA-like"/>
    <property type="match status" value="2"/>
</dbReference>
<dbReference type="InterPro" id="IPR050525">
    <property type="entry name" value="ECM_Assembly_Org"/>
</dbReference>
<gene>
    <name evidence="1" type="ORF">OFUS_LOCUS5948</name>
</gene>
<dbReference type="PRINTS" id="PR00453">
    <property type="entry name" value="VWFADOMAIN"/>
</dbReference>
<dbReference type="OrthoDB" id="6132182at2759"/>
<dbReference type="PANTHER" id="PTHR24020">
    <property type="entry name" value="COLLAGEN ALPHA"/>
    <property type="match status" value="1"/>
</dbReference>
<organism evidence="1 2">
    <name type="scientific">Owenia fusiformis</name>
    <name type="common">Polychaete worm</name>
    <dbReference type="NCBI Taxonomy" id="6347"/>
    <lineage>
        <taxon>Eukaryota</taxon>
        <taxon>Metazoa</taxon>
        <taxon>Spiralia</taxon>
        <taxon>Lophotrochozoa</taxon>
        <taxon>Annelida</taxon>
        <taxon>Polychaeta</taxon>
        <taxon>Sedentaria</taxon>
        <taxon>Canalipalpata</taxon>
        <taxon>Sabellida</taxon>
        <taxon>Oweniida</taxon>
        <taxon>Oweniidae</taxon>
        <taxon>Owenia</taxon>
    </lineage>
</organism>
<protein>
    <submittedName>
        <fullName evidence="1">Uncharacterized protein</fullName>
    </submittedName>
</protein>
<comment type="caution">
    <text evidence="1">The sequence shown here is derived from an EMBL/GenBank/DDBJ whole genome shotgun (WGS) entry which is preliminary data.</text>
</comment>
<dbReference type="PANTHER" id="PTHR24020:SF20">
    <property type="entry name" value="PH DOMAIN-CONTAINING PROTEIN"/>
    <property type="match status" value="1"/>
</dbReference>
<dbReference type="PROSITE" id="PS50234">
    <property type="entry name" value="VWFA"/>
    <property type="match status" value="1"/>
</dbReference>